<feature type="chain" id="PRO_5035276518" description="DUF1349 domain-containing protein" evidence="1">
    <location>
        <begin position="20"/>
        <end position="213"/>
    </location>
</feature>
<dbReference type="EMBL" id="WHPF01000008">
    <property type="protein sequence ID" value="NNV56287.1"/>
    <property type="molecule type" value="Genomic_DNA"/>
</dbReference>
<proteinExistence type="predicted"/>
<protein>
    <recommendedName>
        <fullName evidence="4">DUF1349 domain-containing protein</fullName>
    </recommendedName>
</protein>
<evidence type="ECO:0000256" key="1">
    <source>
        <dbReference type="SAM" id="SignalP"/>
    </source>
</evidence>
<evidence type="ECO:0008006" key="4">
    <source>
        <dbReference type="Google" id="ProtNLM"/>
    </source>
</evidence>
<reference evidence="2" key="1">
    <citation type="submission" date="2019-10" db="EMBL/GenBank/DDBJ databases">
        <title>Draft genome sequence of Panacibacter sp. KCS-6.</title>
        <authorList>
            <person name="Yim K.J."/>
        </authorList>
    </citation>
    <scope>NUCLEOTIDE SEQUENCE</scope>
    <source>
        <strain evidence="2">KCS-6</strain>
    </source>
</reference>
<dbReference type="RefSeq" id="WP_171608227.1">
    <property type="nucleotide sequence ID" value="NZ_WHPF01000008.1"/>
</dbReference>
<dbReference type="AlphaFoldDB" id="A0A8J8FGK9"/>
<feature type="signal peptide" evidence="1">
    <location>
        <begin position="1"/>
        <end position="19"/>
    </location>
</feature>
<dbReference type="Proteomes" id="UP000598971">
    <property type="component" value="Unassembled WGS sequence"/>
</dbReference>
<keyword evidence="3" id="KW-1185">Reference proteome</keyword>
<name>A0A8J8FGK9_9BACT</name>
<sequence length="213" mass="23848">MKTLIIACAISLLSAAAMKEAGIGIFENQMDVGNPKIKGSTVYDKQTNTYTLSGSGYNIWFTRDEFQYAYKKITGDFTLTAHFEFEGTGKEAHRKMGWMVRASLADTAIHVSAVTHGDGLTVMQWRVKPGMSMRDPEDEIRAPELKQYAIIQLLRKGKHFTMRIAEKEGDPFIVVGEHEMSNMPDEILAGIFICSHNADVMEKAKISDVHIEQ</sequence>
<gene>
    <name evidence="2" type="ORF">GD597_12515</name>
</gene>
<organism evidence="2 3">
    <name type="scientific">Limnovirga soli</name>
    <dbReference type="NCBI Taxonomy" id="2656915"/>
    <lineage>
        <taxon>Bacteria</taxon>
        <taxon>Pseudomonadati</taxon>
        <taxon>Bacteroidota</taxon>
        <taxon>Chitinophagia</taxon>
        <taxon>Chitinophagales</taxon>
        <taxon>Chitinophagaceae</taxon>
        <taxon>Limnovirga</taxon>
    </lineage>
</organism>
<comment type="caution">
    <text evidence="2">The sequence shown here is derived from an EMBL/GenBank/DDBJ whole genome shotgun (WGS) entry which is preliminary data.</text>
</comment>
<keyword evidence="1" id="KW-0732">Signal</keyword>
<evidence type="ECO:0000313" key="3">
    <source>
        <dbReference type="Proteomes" id="UP000598971"/>
    </source>
</evidence>
<evidence type="ECO:0000313" key="2">
    <source>
        <dbReference type="EMBL" id="NNV56287.1"/>
    </source>
</evidence>
<accession>A0A8J8FGK9</accession>